<feature type="compositionally biased region" description="Low complexity" evidence="8">
    <location>
        <begin position="115"/>
        <end position="133"/>
    </location>
</feature>
<evidence type="ECO:0000256" key="5">
    <source>
        <dbReference type="ARBA" id="ARBA00022989"/>
    </source>
</evidence>
<name>A0ABW1K0P7_9ACTN</name>
<evidence type="ECO:0000256" key="6">
    <source>
        <dbReference type="ARBA" id="ARBA00023010"/>
    </source>
</evidence>
<dbReference type="Proteomes" id="UP001596203">
    <property type="component" value="Unassembled WGS sequence"/>
</dbReference>
<comment type="subcellular location">
    <subcellularLocation>
        <location evidence="1">Membrane</location>
        <topology evidence="1">Single-pass membrane protein</topology>
    </subcellularLocation>
</comment>
<evidence type="ECO:0000313" key="9">
    <source>
        <dbReference type="EMBL" id="MFC6015130.1"/>
    </source>
</evidence>
<dbReference type="InterPro" id="IPR003369">
    <property type="entry name" value="TatA/B/E"/>
</dbReference>
<comment type="caution">
    <text evidence="9">The sequence shown here is derived from an EMBL/GenBank/DDBJ whole genome shotgun (WGS) entry which is preliminary data.</text>
</comment>
<evidence type="ECO:0000256" key="1">
    <source>
        <dbReference type="ARBA" id="ARBA00004167"/>
    </source>
</evidence>
<evidence type="ECO:0000256" key="3">
    <source>
        <dbReference type="ARBA" id="ARBA00022692"/>
    </source>
</evidence>
<keyword evidence="10" id="KW-1185">Reference proteome</keyword>
<organism evidence="9 10">
    <name type="scientific">Plantactinospora solaniradicis</name>
    <dbReference type="NCBI Taxonomy" id="1723736"/>
    <lineage>
        <taxon>Bacteria</taxon>
        <taxon>Bacillati</taxon>
        <taxon>Actinomycetota</taxon>
        <taxon>Actinomycetes</taxon>
        <taxon>Micromonosporales</taxon>
        <taxon>Micromonosporaceae</taxon>
        <taxon>Plantactinospora</taxon>
    </lineage>
</organism>
<evidence type="ECO:0000256" key="4">
    <source>
        <dbReference type="ARBA" id="ARBA00022927"/>
    </source>
</evidence>
<keyword evidence="5" id="KW-1133">Transmembrane helix</keyword>
<keyword evidence="7" id="KW-0472">Membrane</keyword>
<evidence type="ECO:0000256" key="2">
    <source>
        <dbReference type="ARBA" id="ARBA00022448"/>
    </source>
</evidence>
<proteinExistence type="predicted"/>
<keyword evidence="6" id="KW-0811">Translocation</keyword>
<reference evidence="10" key="1">
    <citation type="journal article" date="2019" name="Int. J. Syst. Evol. Microbiol.">
        <title>The Global Catalogue of Microorganisms (GCM) 10K type strain sequencing project: providing services to taxonomists for standard genome sequencing and annotation.</title>
        <authorList>
            <consortium name="The Broad Institute Genomics Platform"/>
            <consortium name="The Broad Institute Genome Sequencing Center for Infectious Disease"/>
            <person name="Wu L."/>
            <person name="Ma J."/>
        </authorList>
    </citation>
    <scope>NUCLEOTIDE SEQUENCE [LARGE SCALE GENOMIC DNA]</scope>
    <source>
        <strain evidence="10">ZS-35-S2</strain>
    </source>
</reference>
<sequence length="148" mass="16247">MFENLNWWEIGALLLVALLIFGDRLPQVISDGLRMLRNLRNMARNATGDLSRELGTDIQLEDLHPKAFIRKHLLSEEDEQAIRQPLQGAYDKLRSDLTDVHREIDDVASAADIRSSSGSTGTAGAASTSGSGTDVVAPQRRSFDIDAT</sequence>
<dbReference type="Pfam" id="PF02416">
    <property type="entry name" value="TatA_B_E"/>
    <property type="match status" value="1"/>
</dbReference>
<keyword evidence="4" id="KW-0653">Protein transport</keyword>
<protein>
    <submittedName>
        <fullName evidence="9">Preprotein translocase subunit TatB</fullName>
    </submittedName>
</protein>
<evidence type="ECO:0000256" key="8">
    <source>
        <dbReference type="SAM" id="MobiDB-lite"/>
    </source>
</evidence>
<feature type="region of interest" description="Disordered" evidence="8">
    <location>
        <begin position="111"/>
        <end position="148"/>
    </location>
</feature>
<dbReference type="Gene3D" id="1.20.5.3310">
    <property type="match status" value="1"/>
</dbReference>
<evidence type="ECO:0000313" key="10">
    <source>
        <dbReference type="Proteomes" id="UP001596203"/>
    </source>
</evidence>
<keyword evidence="3" id="KW-0812">Transmembrane</keyword>
<accession>A0ABW1K0P7</accession>
<evidence type="ECO:0000256" key="7">
    <source>
        <dbReference type="ARBA" id="ARBA00023136"/>
    </source>
</evidence>
<gene>
    <name evidence="9" type="ORF">ACFP2T_02825</name>
</gene>
<keyword evidence="2" id="KW-0813">Transport</keyword>
<dbReference type="RefSeq" id="WP_377416885.1">
    <property type="nucleotide sequence ID" value="NZ_JBHSPR010000001.1"/>
</dbReference>
<dbReference type="EMBL" id="JBHSPR010000001">
    <property type="protein sequence ID" value="MFC6015130.1"/>
    <property type="molecule type" value="Genomic_DNA"/>
</dbReference>